<sequence length="427" mass="50222">MPKKISFKPHSILCLPTKKNQTALSNVYMFYLSMNGLFRYSLEDDSVENIQLFGEQIFCIKDVLCILNRNILTVYFDLVTNILNYTVESRIIHIRQSEEYLLFICENSLECIRVERNKATQSRIRIRNIRDATIKDEFIYIVTAEEVFRANKILLNKENEYNCIGEGDLIKIDEFLTIKKTRLIYSKDVKRCYVFNDNIALLFKEELMVYKMDNGKLREKFKLKQSTEVWNIDQYGILSSKEGLVDMSKAPTMLLSDKIYCSSKNGYVGENRVYYVDEIKGEYSNRITMGNESIREIRIDKNEIVVPEYAKDVKELYINFKSKINEWNKIHEQISKNDSRNKIEQEVRELQESVEKEIAKLNKKKEVVEKRIGILMEKAGKIKMDTKRMRALMDELAGKLNRAMKKNISKYVGKLKMQKAAFLDMVE</sequence>
<dbReference type="OrthoDB" id="2196233at2759"/>
<keyword evidence="1" id="KW-0175">Coiled coil</keyword>
<keyword evidence="3" id="KW-1185">Reference proteome</keyword>
<reference evidence="2 3" key="1">
    <citation type="journal article" date="2017" name="Environ. Microbiol.">
        <title>Decay of the glycolytic pathway and adaptation to intranuclear parasitism within Enterocytozoonidae microsporidia.</title>
        <authorList>
            <person name="Wiredu Boakye D."/>
            <person name="Jaroenlak P."/>
            <person name="Prachumwat A."/>
            <person name="Williams T.A."/>
            <person name="Bateman K.S."/>
            <person name="Itsathitphaisarn O."/>
            <person name="Sritunyalucksana K."/>
            <person name="Paszkiewicz K.H."/>
            <person name="Moore K.A."/>
            <person name="Stentiford G.D."/>
            <person name="Williams B.A."/>
        </authorList>
    </citation>
    <scope>NUCLEOTIDE SEQUENCE [LARGE SCALE GENOMIC DNA]</scope>
    <source>
        <strain evidence="2 3">GB1</strain>
    </source>
</reference>
<dbReference type="AlphaFoldDB" id="A0A1Y1S7R0"/>
<evidence type="ECO:0000313" key="3">
    <source>
        <dbReference type="Proteomes" id="UP000192639"/>
    </source>
</evidence>
<dbReference type="EMBL" id="LWDP01000019">
    <property type="protein sequence ID" value="ORD94471.1"/>
    <property type="molecule type" value="Genomic_DNA"/>
</dbReference>
<feature type="coiled-coil region" evidence="1">
    <location>
        <begin position="336"/>
        <end position="378"/>
    </location>
</feature>
<accession>A0A1Y1S7R0</accession>
<dbReference type="Proteomes" id="UP000192639">
    <property type="component" value="Unassembled WGS sequence"/>
</dbReference>
<proteinExistence type="predicted"/>
<comment type="caution">
    <text evidence="2">The sequence shown here is derived from an EMBL/GenBank/DDBJ whole genome shotgun (WGS) entry which is preliminary data.</text>
</comment>
<organism evidence="2 3">
    <name type="scientific">Enterospora canceri</name>
    <dbReference type="NCBI Taxonomy" id="1081671"/>
    <lineage>
        <taxon>Eukaryota</taxon>
        <taxon>Fungi</taxon>
        <taxon>Fungi incertae sedis</taxon>
        <taxon>Microsporidia</taxon>
        <taxon>Enterocytozoonidae</taxon>
        <taxon>Enterospora</taxon>
    </lineage>
</organism>
<name>A0A1Y1S7R0_9MICR</name>
<dbReference type="VEuPathDB" id="MicrosporidiaDB:ECANGB1_666"/>
<evidence type="ECO:0000256" key="1">
    <source>
        <dbReference type="SAM" id="Coils"/>
    </source>
</evidence>
<gene>
    <name evidence="2" type="ORF">ECANGB1_666</name>
</gene>
<evidence type="ECO:0000313" key="2">
    <source>
        <dbReference type="EMBL" id="ORD94471.1"/>
    </source>
</evidence>
<protein>
    <submittedName>
        <fullName evidence="2">Uncharacterized protein</fullName>
    </submittedName>
</protein>